<evidence type="ECO:0000256" key="5">
    <source>
        <dbReference type="ARBA" id="ARBA00022989"/>
    </source>
</evidence>
<feature type="site" description="Reversibly protonated during proton transport" evidence="9">
    <location>
        <position position="58"/>
    </location>
</feature>
<evidence type="ECO:0000256" key="9">
    <source>
        <dbReference type="HAMAP-Rule" id="MF_01396"/>
    </source>
</evidence>
<dbReference type="CDD" id="cd18182">
    <property type="entry name" value="ATP-synt_Fo_c_ATP5G3"/>
    <property type="match status" value="1"/>
</dbReference>
<dbReference type="InterPro" id="IPR002379">
    <property type="entry name" value="ATPase_proteolipid_c-like_dom"/>
</dbReference>
<keyword evidence="7 9" id="KW-0472">Membrane</keyword>
<comment type="subcellular location">
    <subcellularLocation>
        <location evidence="9">Cell membrane</location>
        <topology evidence="9">Multi-pass membrane protein</topology>
    </subcellularLocation>
    <subcellularLocation>
        <location evidence="1">Membrane</location>
        <topology evidence="1">Multi-pass membrane protein</topology>
    </subcellularLocation>
</comment>
<name>A0ABY4XA44_9SPHN</name>
<keyword evidence="9" id="KW-0375">Hydrogen ion transport</keyword>
<keyword evidence="9" id="KW-0406">Ion transport</keyword>
<dbReference type="Pfam" id="PF00137">
    <property type="entry name" value="ATP-synt_C"/>
    <property type="match status" value="1"/>
</dbReference>
<evidence type="ECO:0000256" key="6">
    <source>
        <dbReference type="ARBA" id="ARBA00023121"/>
    </source>
</evidence>
<comment type="similarity">
    <text evidence="2 9">Belongs to the ATPase C chain family.</text>
</comment>
<gene>
    <name evidence="9" type="primary">atpE</name>
    <name evidence="11" type="ORF">LHA26_04990</name>
</gene>
<keyword evidence="5 9" id="KW-1133">Transmembrane helix</keyword>
<dbReference type="NCBIfam" id="NF005733">
    <property type="entry name" value="PRK07558.1"/>
    <property type="match status" value="1"/>
</dbReference>
<dbReference type="InterPro" id="IPR038662">
    <property type="entry name" value="ATP_synth_F0_csu_sf"/>
</dbReference>
<evidence type="ECO:0000256" key="3">
    <source>
        <dbReference type="ARBA" id="ARBA00022547"/>
    </source>
</evidence>
<evidence type="ECO:0000256" key="4">
    <source>
        <dbReference type="ARBA" id="ARBA00022692"/>
    </source>
</evidence>
<dbReference type="PRINTS" id="PR00124">
    <property type="entry name" value="ATPASEC"/>
</dbReference>
<organism evidence="11 12">
    <name type="scientific">Sphingomonas morindae</name>
    <dbReference type="NCBI Taxonomy" id="1541170"/>
    <lineage>
        <taxon>Bacteria</taxon>
        <taxon>Pseudomonadati</taxon>
        <taxon>Pseudomonadota</taxon>
        <taxon>Alphaproteobacteria</taxon>
        <taxon>Sphingomonadales</taxon>
        <taxon>Sphingomonadaceae</taxon>
        <taxon>Sphingomonas</taxon>
    </lineage>
</organism>
<dbReference type="RefSeq" id="WP_252167631.1">
    <property type="nucleotide sequence ID" value="NZ_CP084930.1"/>
</dbReference>
<proteinExistence type="inferred from homology"/>
<keyword evidence="6 9" id="KW-0446">Lipid-binding</keyword>
<evidence type="ECO:0000256" key="2">
    <source>
        <dbReference type="ARBA" id="ARBA00006704"/>
    </source>
</evidence>
<keyword evidence="12" id="KW-1185">Reference proteome</keyword>
<comment type="function">
    <text evidence="9">F(1)F(0) ATP synthase produces ATP from ADP in the presence of a proton or sodium gradient. F-type ATPases consist of two structural domains, F(1) containing the extramembraneous catalytic core and F(0) containing the membrane proton channel, linked together by a central stalk and a peripheral stalk. During catalysis, ATP synthesis in the catalytic domain of F(1) is coupled via a rotary mechanism of the central stalk subunits to proton translocation.</text>
</comment>
<keyword evidence="3 9" id="KW-0138">CF(0)</keyword>
<dbReference type="Proteomes" id="UP001056937">
    <property type="component" value="Chromosome 1"/>
</dbReference>
<dbReference type="EMBL" id="CP084930">
    <property type="protein sequence ID" value="USI73825.1"/>
    <property type="molecule type" value="Genomic_DNA"/>
</dbReference>
<dbReference type="Gene3D" id="1.20.20.10">
    <property type="entry name" value="F1F0 ATP synthase subunit C"/>
    <property type="match status" value="1"/>
</dbReference>
<dbReference type="InterPro" id="IPR035921">
    <property type="entry name" value="F/V-ATP_Csub_sf"/>
</dbReference>
<dbReference type="InterPro" id="IPR000454">
    <property type="entry name" value="ATP_synth_F0_csu"/>
</dbReference>
<keyword evidence="9" id="KW-0813">Transport</keyword>
<evidence type="ECO:0000256" key="1">
    <source>
        <dbReference type="ARBA" id="ARBA00004141"/>
    </source>
</evidence>
<dbReference type="SUPFAM" id="SSF81333">
    <property type="entry name" value="F1F0 ATP synthase subunit C"/>
    <property type="match status" value="1"/>
</dbReference>
<protein>
    <recommendedName>
        <fullName evidence="9">ATP synthase subunit c</fullName>
    </recommendedName>
    <alternativeName>
        <fullName evidence="9">ATP synthase F(0) sector subunit c</fullName>
    </alternativeName>
    <alternativeName>
        <fullName evidence="9">F-type ATPase subunit c</fullName>
        <shortName evidence="9">F-ATPase subunit c</shortName>
    </alternativeName>
    <alternativeName>
        <fullName evidence="9">Lipid-binding protein</fullName>
    </alternativeName>
</protein>
<accession>A0ABY4XA44</accession>
<keyword evidence="9" id="KW-1003">Cell membrane</keyword>
<sequence>MDLASAKVIGAGLAAIGVGLAALGVGNVFGSFLASALRNPSAADSQQGRLFIGFAAAELLGLIAFVVAILILFVVKG</sequence>
<evidence type="ECO:0000259" key="10">
    <source>
        <dbReference type="Pfam" id="PF00137"/>
    </source>
</evidence>
<dbReference type="HAMAP" id="MF_01396">
    <property type="entry name" value="ATP_synth_c_bact"/>
    <property type="match status" value="1"/>
</dbReference>
<evidence type="ECO:0000313" key="11">
    <source>
        <dbReference type="EMBL" id="USI73825.1"/>
    </source>
</evidence>
<feature type="domain" description="V-ATPase proteolipid subunit C-like" evidence="10">
    <location>
        <begin position="9"/>
        <end position="71"/>
    </location>
</feature>
<feature type="transmembrane region" description="Helical" evidence="9">
    <location>
        <begin position="6"/>
        <end position="29"/>
    </location>
</feature>
<evidence type="ECO:0000256" key="7">
    <source>
        <dbReference type="ARBA" id="ARBA00023136"/>
    </source>
</evidence>
<evidence type="ECO:0000313" key="12">
    <source>
        <dbReference type="Proteomes" id="UP001056937"/>
    </source>
</evidence>
<dbReference type="PANTHER" id="PTHR10031">
    <property type="entry name" value="ATP SYNTHASE LIPID-BINDING PROTEIN, MITOCHONDRIAL"/>
    <property type="match status" value="1"/>
</dbReference>
<comment type="function">
    <text evidence="9">Key component of the F(0) channel; it plays a direct role in translocation across the membrane. A homomeric c-ring of between 10-14 subunits forms the central stalk rotor element with the F(1) delta and epsilon subunits.</text>
</comment>
<evidence type="ECO:0000256" key="8">
    <source>
        <dbReference type="ARBA" id="ARBA00023310"/>
    </source>
</evidence>
<keyword evidence="4 9" id="KW-0812">Transmembrane</keyword>
<reference evidence="11" key="1">
    <citation type="journal article" date="2022" name="Toxins">
        <title>Genomic Analysis of Sphingopyxis sp. USTB-05 for Biodegrading Cyanobacterial Hepatotoxins.</title>
        <authorList>
            <person name="Liu C."/>
            <person name="Xu Q."/>
            <person name="Zhao Z."/>
            <person name="Zhang H."/>
            <person name="Liu X."/>
            <person name="Yin C."/>
            <person name="Liu Y."/>
            <person name="Yan H."/>
        </authorList>
    </citation>
    <scope>NUCLEOTIDE SEQUENCE</scope>
    <source>
        <strain evidence="11">NBD5</strain>
    </source>
</reference>
<feature type="transmembrane region" description="Helical" evidence="9">
    <location>
        <begin position="50"/>
        <end position="75"/>
    </location>
</feature>
<dbReference type="PANTHER" id="PTHR10031:SF0">
    <property type="entry name" value="ATPASE PROTEIN 9"/>
    <property type="match status" value="1"/>
</dbReference>
<keyword evidence="8 9" id="KW-0066">ATP synthesis</keyword>